<keyword evidence="6" id="KW-0137">Centromere</keyword>
<comment type="subcellular location">
    <subcellularLocation>
        <location evidence="2">Chromosome</location>
        <location evidence="2">Centromere</location>
        <location evidence="2">Kinetochore</location>
    </subcellularLocation>
    <subcellularLocation>
        <location evidence="1">Nucleus</location>
    </subcellularLocation>
</comment>
<evidence type="ECO:0000256" key="7">
    <source>
        <dbReference type="ARBA" id="ARBA00038432"/>
    </source>
</evidence>
<evidence type="ECO:0000256" key="6">
    <source>
        <dbReference type="ARBA" id="ARBA00023328"/>
    </source>
</evidence>
<dbReference type="AlphaFoldDB" id="A0A6A6NSL0"/>
<evidence type="ECO:0000313" key="9">
    <source>
        <dbReference type="EMBL" id="KAF2454412.1"/>
    </source>
</evidence>
<reference evidence="9" key="1">
    <citation type="journal article" date="2020" name="Stud. Mycol.">
        <title>101 Dothideomycetes genomes: a test case for predicting lifestyles and emergence of pathogens.</title>
        <authorList>
            <person name="Haridas S."/>
            <person name="Albert R."/>
            <person name="Binder M."/>
            <person name="Bloem J."/>
            <person name="Labutti K."/>
            <person name="Salamov A."/>
            <person name="Andreopoulos B."/>
            <person name="Baker S."/>
            <person name="Barry K."/>
            <person name="Bills G."/>
            <person name="Bluhm B."/>
            <person name="Cannon C."/>
            <person name="Castanera R."/>
            <person name="Culley D."/>
            <person name="Daum C."/>
            <person name="Ezra D."/>
            <person name="Gonzalez J."/>
            <person name="Henrissat B."/>
            <person name="Kuo A."/>
            <person name="Liang C."/>
            <person name="Lipzen A."/>
            <person name="Lutzoni F."/>
            <person name="Magnuson J."/>
            <person name="Mondo S."/>
            <person name="Nolan M."/>
            <person name="Ohm R."/>
            <person name="Pangilinan J."/>
            <person name="Park H.-J."/>
            <person name="Ramirez L."/>
            <person name="Alfaro M."/>
            <person name="Sun H."/>
            <person name="Tritt A."/>
            <person name="Yoshinaga Y."/>
            <person name="Zwiers L.-H."/>
            <person name="Turgeon B."/>
            <person name="Goodwin S."/>
            <person name="Spatafora J."/>
            <person name="Crous P."/>
            <person name="Grigoriev I."/>
        </authorList>
    </citation>
    <scope>NUCLEOTIDE SEQUENCE</scope>
    <source>
        <strain evidence="9">ATCC 16933</strain>
    </source>
</reference>
<keyword evidence="10" id="KW-1185">Reference proteome</keyword>
<dbReference type="Pfam" id="PF00808">
    <property type="entry name" value="CBFD_NFYB_HMF"/>
    <property type="match status" value="1"/>
</dbReference>
<dbReference type="GO" id="GO:0007059">
    <property type="term" value="P:chromosome segregation"/>
    <property type="evidence" value="ECO:0007669"/>
    <property type="project" value="TreeGrafter"/>
</dbReference>
<dbReference type="GO" id="GO:0046982">
    <property type="term" value="F:protein heterodimerization activity"/>
    <property type="evidence" value="ECO:0007669"/>
    <property type="project" value="InterPro"/>
</dbReference>
<comment type="similarity">
    <text evidence="7">Belongs to the CENP-W/WIP1 family.</text>
</comment>
<dbReference type="InterPro" id="IPR052484">
    <property type="entry name" value="CENP-W/WIP1"/>
</dbReference>
<protein>
    <recommendedName>
        <fullName evidence="8">Transcription factor CBF/NF-Y/archaeal histone domain-containing protein</fullName>
    </recommendedName>
</protein>
<dbReference type="SUPFAM" id="SSF47113">
    <property type="entry name" value="Histone-fold"/>
    <property type="match status" value="1"/>
</dbReference>
<dbReference type="InterPro" id="IPR003958">
    <property type="entry name" value="CBFA_NFYB_domain"/>
</dbReference>
<evidence type="ECO:0000259" key="8">
    <source>
        <dbReference type="Pfam" id="PF00808"/>
    </source>
</evidence>
<dbReference type="FunFam" id="1.10.20.10:FF:000075">
    <property type="entry name" value="WGS project CABT00000000 data, contig 2.56"/>
    <property type="match status" value="1"/>
</dbReference>
<dbReference type="GO" id="GO:0051382">
    <property type="term" value="P:kinetochore assembly"/>
    <property type="evidence" value="ECO:0007669"/>
    <property type="project" value="TreeGrafter"/>
</dbReference>
<evidence type="ECO:0000256" key="2">
    <source>
        <dbReference type="ARBA" id="ARBA00004629"/>
    </source>
</evidence>
<dbReference type="Gene3D" id="1.10.20.10">
    <property type="entry name" value="Histone, subunit A"/>
    <property type="match status" value="1"/>
</dbReference>
<evidence type="ECO:0000256" key="1">
    <source>
        <dbReference type="ARBA" id="ARBA00004123"/>
    </source>
</evidence>
<dbReference type="EMBL" id="MU001691">
    <property type="protein sequence ID" value="KAF2454412.1"/>
    <property type="molecule type" value="Genomic_DNA"/>
</dbReference>
<dbReference type="PANTHER" id="PTHR34832:SF1">
    <property type="entry name" value="CENTROMERE PROTEIN W"/>
    <property type="match status" value="1"/>
</dbReference>
<dbReference type="GO" id="GO:0000776">
    <property type="term" value="C:kinetochore"/>
    <property type="evidence" value="ECO:0007669"/>
    <property type="project" value="UniProtKB-KW"/>
</dbReference>
<evidence type="ECO:0000256" key="4">
    <source>
        <dbReference type="ARBA" id="ARBA00022838"/>
    </source>
</evidence>
<keyword evidence="4" id="KW-0995">Kinetochore</keyword>
<dbReference type="GO" id="GO:0005654">
    <property type="term" value="C:nucleoplasm"/>
    <property type="evidence" value="ECO:0007669"/>
    <property type="project" value="TreeGrafter"/>
</dbReference>
<sequence length="78" mass="8730">MAASTSLYPRATVKRIVKAHSNRGISKNADIMVFLDYTLFLQQLLREAAIQAKLNGERGISPQAIRKVRETALQKFKG</sequence>
<organism evidence="9 10">
    <name type="scientific">Lineolata rhizophorae</name>
    <dbReference type="NCBI Taxonomy" id="578093"/>
    <lineage>
        <taxon>Eukaryota</taxon>
        <taxon>Fungi</taxon>
        <taxon>Dikarya</taxon>
        <taxon>Ascomycota</taxon>
        <taxon>Pezizomycotina</taxon>
        <taxon>Dothideomycetes</taxon>
        <taxon>Dothideomycetes incertae sedis</taxon>
        <taxon>Lineolatales</taxon>
        <taxon>Lineolataceae</taxon>
        <taxon>Lineolata</taxon>
    </lineage>
</organism>
<evidence type="ECO:0000256" key="5">
    <source>
        <dbReference type="ARBA" id="ARBA00023242"/>
    </source>
</evidence>
<gene>
    <name evidence="9" type="ORF">BDY21DRAFT_352796</name>
</gene>
<proteinExistence type="inferred from homology"/>
<evidence type="ECO:0000313" key="10">
    <source>
        <dbReference type="Proteomes" id="UP000799766"/>
    </source>
</evidence>
<evidence type="ECO:0000256" key="3">
    <source>
        <dbReference type="ARBA" id="ARBA00022454"/>
    </source>
</evidence>
<keyword evidence="5" id="KW-0539">Nucleus</keyword>
<keyword evidence="3" id="KW-0158">Chromosome</keyword>
<dbReference type="InterPro" id="IPR009072">
    <property type="entry name" value="Histone-fold"/>
</dbReference>
<dbReference type="Proteomes" id="UP000799766">
    <property type="component" value="Unassembled WGS sequence"/>
</dbReference>
<dbReference type="GO" id="GO:0000278">
    <property type="term" value="P:mitotic cell cycle"/>
    <property type="evidence" value="ECO:0007669"/>
    <property type="project" value="TreeGrafter"/>
</dbReference>
<dbReference type="CDD" id="cd13732">
    <property type="entry name" value="HFD_CENP-W"/>
    <property type="match status" value="1"/>
</dbReference>
<feature type="domain" description="Transcription factor CBF/NF-Y/archaeal histone" evidence="8">
    <location>
        <begin position="9"/>
        <end position="67"/>
    </location>
</feature>
<name>A0A6A6NSL0_9PEZI</name>
<dbReference type="OrthoDB" id="2543597at2759"/>
<accession>A0A6A6NSL0</accession>
<dbReference type="PANTHER" id="PTHR34832">
    <property type="entry name" value="CENTROMERE PROTEIN W"/>
    <property type="match status" value="1"/>
</dbReference>